<feature type="domain" description="Tetrapyrrole biosynthesis uroporphyrinogen III synthase" evidence="10">
    <location>
        <begin position="18"/>
        <end position="222"/>
    </location>
</feature>
<evidence type="ECO:0000256" key="8">
    <source>
        <dbReference type="ARBA" id="ARBA00048617"/>
    </source>
</evidence>
<comment type="function">
    <text evidence="6 9">Catalyzes cyclization of the linear tetrapyrrole, hydroxymethylbilane, to the macrocyclic uroporphyrinogen III.</text>
</comment>
<evidence type="ECO:0000256" key="6">
    <source>
        <dbReference type="ARBA" id="ARBA00037589"/>
    </source>
</evidence>
<keyword evidence="4 9" id="KW-0456">Lyase</keyword>
<evidence type="ECO:0000256" key="9">
    <source>
        <dbReference type="RuleBase" id="RU366031"/>
    </source>
</evidence>
<dbReference type="GO" id="GO:0006780">
    <property type="term" value="P:uroporphyrinogen III biosynthetic process"/>
    <property type="evidence" value="ECO:0007669"/>
    <property type="project" value="UniProtKB-UniRule"/>
</dbReference>
<dbReference type="InterPro" id="IPR003754">
    <property type="entry name" value="4pyrrol_synth_uPrphyn_synth"/>
</dbReference>
<evidence type="ECO:0000256" key="3">
    <source>
        <dbReference type="ARBA" id="ARBA00013109"/>
    </source>
</evidence>
<dbReference type="SUPFAM" id="SSF69618">
    <property type="entry name" value="HemD-like"/>
    <property type="match status" value="1"/>
</dbReference>
<name>A0AAE9GXZ5_9NEIS</name>
<dbReference type="EMBL" id="CP091507">
    <property type="protein sequence ID" value="UOO79943.1"/>
    <property type="molecule type" value="Genomic_DNA"/>
</dbReference>
<sequence length="237" mass="25771">MPAILITRPAGRAAAEMQACAAAGWRALPFSPIRIEADAAALARLPEQVAAADAVFWVSPSAVDIAAGVLDFSSCTPLHITVGQASAQALAAFCRQPVYAPQEGNDSEAVLQLPLWQSLPRGAEILIIRGRGGRGFLAQSLRQQGFKVQIAEVYFRRPQPLDWALFAQEKPEAAYVTSSEIVHELFTQAPPELAQNLKNLLYFTHHERIAAALRAAGAENIRLVARLDMHTLQRETE</sequence>
<keyword evidence="13" id="KW-1185">Reference proteome</keyword>
<dbReference type="InterPro" id="IPR036108">
    <property type="entry name" value="4pyrrol_syn_uPrphyn_synt_sf"/>
</dbReference>
<evidence type="ECO:0000313" key="12">
    <source>
        <dbReference type="EMBL" id="UOO79943.1"/>
    </source>
</evidence>
<evidence type="ECO:0000256" key="2">
    <source>
        <dbReference type="ARBA" id="ARBA00008133"/>
    </source>
</evidence>
<dbReference type="InterPro" id="IPR039793">
    <property type="entry name" value="UROS/Hem4"/>
</dbReference>
<dbReference type="CDD" id="cd06578">
    <property type="entry name" value="HemD"/>
    <property type="match status" value="1"/>
</dbReference>
<evidence type="ECO:0000256" key="7">
    <source>
        <dbReference type="ARBA" id="ARBA00040167"/>
    </source>
</evidence>
<evidence type="ECO:0000313" key="13">
    <source>
        <dbReference type="Proteomes" id="UP000294721"/>
    </source>
</evidence>
<evidence type="ECO:0000313" key="14">
    <source>
        <dbReference type="Proteomes" id="UP000829756"/>
    </source>
</evidence>
<reference evidence="12" key="3">
    <citation type="journal article" date="2022" name="Res Sq">
        <title>Evolution of multicellular longitudinally dividing oral cavity symbionts (Neisseriaceae).</title>
        <authorList>
            <person name="Nyongesa S."/>
            <person name="Weber P."/>
            <person name="Bernet E."/>
            <person name="Pullido F."/>
            <person name="Nieckarz M."/>
            <person name="Delaby M."/>
            <person name="Nieves C."/>
            <person name="Viehboeck T."/>
            <person name="Krause N."/>
            <person name="Rivera-Millot A."/>
            <person name="Nakamura A."/>
            <person name="Vischer N."/>
            <person name="VanNieuwenhze M."/>
            <person name="Brun Y."/>
            <person name="Cava F."/>
            <person name="Bulgheresi S."/>
            <person name="Veyrier F."/>
        </authorList>
    </citation>
    <scope>NUCLEOTIDE SEQUENCE</scope>
    <source>
        <strain evidence="12">1258/02</strain>
    </source>
</reference>
<evidence type="ECO:0000256" key="1">
    <source>
        <dbReference type="ARBA" id="ARBA00004772"/>
    </source>
</evidence>
<dbReference type="Pfam" id="PF02602">
    <property type="entry name" value="HEM4"/>
    <property type="match status" value="1"/>
</dbReference>
<accession>A0AAE9GXZ5</accession>
<organism evidence="12 14">
    <name type="scientific">Uruburuella suis</name>
    <dbReference type="NCBI Taxonomy" id="252130"/>
    <lineage>
        <taxon>Bacteria</taxon>
        <taxon>Pseudomonadati</taxon>
        <taxon>Pseudomonadota</taxon>
        <taxon>Betaproteobacteria</taxon>
        <taxon>Neisseriales</taxon>
        <taxon>Neisseriaceae</taxon>
        <taxon>Uruburuella</taxon>
    </lineage>
</organism>
<dbReference type="Proteomes" id="UP000294721">
    <property type="component" value="Unassembled WGS sequence"/>
</dbReference>
<dbReference type="PANTHER" id="PTHR38042:SF1">
    <property type="entry name" value="UROPORPHYRINOGEN-III SYNTHASE, CHLOROPLASTIC"/>
    <property type="match status" value="1"/>
</dbReference>
<dbReference type="Proteomes" id="UP000829756">
    <property type="component" value="Chromosome"/>
</dbReference>
<evidence type="ECO:0000313" key="11">
    <source>
        <dbReference type="EMBL" id="TCP07407.1"/>
    </source>
</evidence>
<dbReference type="EMBL" id="SLXE01000007">
    <property type="protein sequence ID" value="TCP07407.1"/>
    <property type="molecule type" value="Genomic_DNA"/>
</dbReference>
<evidence type="ECO:0000256" key="4">
    <source>
        <dbReference type="ARBA" id="ARBA00023239"/>
    </source>
</evidence>
<proteinExistence type="inferred from homology"/>
<protein>
    <recommendedName>
        <fullName evidence="7 9">Uroporphyrinogen-III synthase</fullName>
        <ecNumber evidence="3 9">4.2.1.75</ecNumber>
    </recommendedName>
</protein>
<keyword evidence="5 9" id="KW-0627">Porphyrin biosynthesis</keyword>
<comment type="similarity">
    <text evidence="2 9">Belongs to the uroporphyrinogen-III synthase family.</text>
</comment>
<dbReference type="KEGG" id="usu:LVJ78_02680"/>
<comment type="catalytic activity">
    <reaction evidence="8 9">
        <text>hydroxymethylbilane = uroporphyrinogen III + H2O</text>
        <dbReference type="Rhea" id="RHEA:18965"/>
        <dbReference type="ChEBI" id="CHEBI:15377"/>
        <dbReference type="ChEBI" id="CHEBI:57308"/>
        <dbReference type="ChEBI" id="CHEBI:57845"/>
        <dbReference type="EC" id="4.2.1.75"/>
    </reaction>
</comment>
<reference evidence="12" key="2">
    <citation type="submission" date="2021-12" db="EMBL/GenBank/DDBJ databases">
        <authorList>
            <person name="Veyrier F.J."/>
        </authorList>
    </citation>
    <scope>NUCLEOTIDE SEQUENCE</scope>
    <source>
        <strain evidence="12">1258/02</strain>
    </source>
</reference>
<dbReference type="GO" id="GO:0006782">
    <property type="term" value="P:protoporphyrinogen IX biosynthetic process"/>
    <property type="evidence" value="ECO:0007669"/>
    <property type="project" value="UniProtKB-UniRule"/>
</dbReference>
<evidence type="ECO:0000259" key="10">
    <source>
        <dbReference type="Pfam" id="PF02602"/>
    </source>
</evidence>
<dbReference type="PANTHER" id="PTHR38042">
    <property type="entry name" value="UROPORPHYRINOGEN-III SYNTHASE, CHLOROPLASTIC"/>
    <property type="match status" value="1"/>
</dbReference>
<reference evidence="11 13" key="1">
    <citation type="submission" date="2019-03" db="EMBL/GenBank/DDBJ databases">
        <title>Genomic Encyclopedia of Type Strains, Phase IV (KMG-IV): sequencing the most valuable type-strain genomes for metagenomic binning, comparative biology and taxonomic classification.</title>
        <authorList>
            <person name="Goeker M."/>
        </authorList>
    </citation>
    <scope>NUCLEOTIDE SEQUENCE [LARGE SCALE GENOMIC DNA]</scope>
    <source>
        <strain evidence="11 13">DSM 17474</strain>
    </source>
</reference>
<dbReference type="EC" id="4.2.1.75" evidence="3 9"/>
<dbReference type="RefSeq" id="WP_132953397.1">
    <property type="nucleotide sequence ID" value="NZ_CALJUB010000161.1"/>
</dbReference>
<comment type="pathway">
    <text evidence="1 9">Porphyrin-containing compound metabolism; protoporphyrin-IX biosynthesis; coproporphyrinogen-III from 5-aminolevulinate: step 3/4.</text>
</comment>
<dbReference type="GO" id="GO:0004852">
    <property type="term" value="F:uroporphyrinogen-III synthase activity"/>
    <property type="evidence" value="ECO:0007669"/>
    <property type="project" value="UniProtKB-UniRule"/>
</dbReference>
<dbReference type="NCBIfam" id="NF004585">
    <property type="entry name" value="PRK05928.2-2"/>
    <property type="match status" value="1"/>
</dbReference>
<gene>
    <name evidence="11" type="ORF">EV680_10730</name>
    <name evidence="12" type="ORF">LVJ78_02680</name>
</gene>
<evidence type="ECO:0000256" key="5">
    <source>
        <dbReference type="ARBA" id="ARBA00023244"/>
    </source>
</evidence>
<dbReference type="AlphaFoldDB" id="A0AAE9GXZ5"/>
<dbReference type="Gene3D" id="3.40.50.10090">
    <property type="match status" value="2"/>
</dbReference>